<reference evidence="1" key="1">
    <citation type="thesis" date="2012" institute="CNRS">
        <title>Hsp70 in life cycle of bacteriophages.</title>
        <authorList>
            <person name="Perrody E.P."/>
        </authorList>
    </citation>
    <scope>NUCLEOTIDE SEQUENCE</scope>
    <source>
        <strain evidence="1">RB43-GVA</strain>
    </source>
</reference>
<dbReference type="EMBL" id="HE981739">
    <property type="protein sequence ID" value="CCL97637.1"/>
    <property type="molecule type" value="Genomic_DNA"/>
</dbReference>
<evidence type="ECO:0000313" key="3">
    <source>
        <dbReference type="Proteomes" id="UP000001467"/>
    </source>
</evidence>
<evidence type="ECO:0000313" key="4">
    <source>
        <dbReference type="Proteomes" id="UP000211060"/>
    </source>
</evidence>
<proteinExistence type="predicted"/>
<accession>K0NZV8</accession>
<evidence type="ECO:0000313" key="2">
    <source>
        <dbReference type="EMBL" id="CCL97637.1"/>
    </source>
</evidence>
<sequence>MKRIFSNYLNLEFKTDGVNVWWWSSNLGVWFPEFTVTAESLERSIKSGNAVVL</sequence>
<dbReference type="EMBL" id="HE858210">
    <property type="protein sequence ID" value="CCK74020.1"/>
    <property type="molecule type" value="Genomic_DNA"/>
</dbReference>
<dbReference type="Proteomes" id="UP000211060">
    <property type="component" value="Segment"/>
</dbReference>
<evidence type="ECO:0000313" key="1">
    <source>
        <dbReference type="EMBL" id="CCK74020.1"/>
    </source>
</evidence>
<reference evidence="3 4" key="2">
    <citation type="journal article" date="2012" name="PLoS Genet.">
        <title>A Bacteriophage-Encoded J-Domain Protein Interacts with the DnaK/Hsp70 Chaperone and Stabilizes the Heat-Shock Factor ?(32) of Escherichia coli.</title>
        <authorList>
            <person name="Perrody E."/>
            <person name="Cirinesi A.M."/>
            <person name="Desplats C."/>
            <person name="Keppel F."/>
            <person name="Schwager F."/>
            <person name="Tranier S."/>
            <person name="Georgopoulos C."/>
            <person name="Genevaux P."/>
        </authorList>
    </citation>
    <scope>NUCLEOTIDE SEQUENCE [LARGE SCALE GENOMIC DNA]</scope>
    <source>
        <strain evidence="2">RB43-GVA</strain>
    </source>
</reference>
<dbReference type="Proteomes" id="UP000001467">
    <property type="component" value="Segment"/>
</dbReference>
<name>K0NZV8_9CAUD</name>
<protein>
    <submittedName>
        <fullName evidence="2">Uncharacterized protein</fullName>
    </submittedName>
</protein>
<organism evidence="2 3">
    <name type="scientific">Pseudotevenvirus RB43</name>
    <dbReference type="NCBI Taxonomy" id="115991"/>
    <lineage>
        <taxon>Viruses</taxon>
        <taxon>Duplodnaviria</taxon>
        <taxon>Heunggongvirae</taxon>
        <taxon>Uroviricota</taxon>
        <taxon>Caudoviricetes</taxon>
        <taxon>Pantevenvirales</taxon>
        <taxon>Straboviridae</taxon>
        <taxon>Pseudotevenvirus</taxon>
    </lineage>
</organism>